<evidence type="ECO:0000313" key="3">
    <source>
        <dbReference type="EMBL" id="BDQ37367.1"/>
    </source>
</evidence>
<dbReference type="PANTHER" id="PTHR35936">
    <property type="entry name" value="MEMBRANE-BOUND LYTIC MUREIN TRANSGLYCOSYLASE F"/>
    <property type="match status" value="1"/>
</dbReference>
<dbReference type="Gene3D" id="3.40.190.10">
    <property type="entry name" value="Periplasmic binding protein-like II"/>
    <property type="match status" value="2"/>
</dbReference>
<dbReference type="PANTHER" id="PTHR35936:SF6">
    <property type="entry name" value="AMINO ACID ABC TRANSPORTER SUBSTRATE-BINDING PAAT FAMILY PROTEIN"/>
    <property type="match status" value="1"/>
</dbReference>
<keyword evidence="1" id="KW-0732">Signal</keyword>
<dbReference type="SUPFAM" id="SSF53850">
    <property type="entry name" value="Periplasmic binding protein-like II"/>
    <property type="match status" value="1"/>
</dbReference>
<evidence type="ECO:0000256" key="1">
    <source>
        <dbReference type="ARBA" id="ARBA00022729"/>
    </source>
</evidence>
<dbReference type="SMART" id="SM00062">
    <property type="entry name" value="PBPb"/>
    <property type="match status" value="1"/>
</dbReference>
<dbReference type="Proteomes" id="UP001317742">
    <property type="component" value="Chromosome"/>
</dbReference>
<organism evidence="3 4">
    <name type="scientific">Pseudodesulfovibrio nedwellii</name>
    <dbReference type="NCBI Taxonomy" id="2973072"/>
    <lineage>
        <taxon>Bacteria</taxon>
        <taxon>Pseudomonadati</taxon>
        <taxon>Thermodesulfobacteriota</taxon>
        <taxon>Desulfovibrionia</taxon>
        <taxon>Desulfovibrionales</taxon>
        <taxon>Desulfovibrionaceae</taxon>
    </lineage>
</organism>
<accession>A0ABN6S4U2</accession>
<gene>
    <name evidence="3" type="ORF">SYK_17270</name>
</gene>
<feature type="domain" description="Solute-binding protein family 3/N-terminal" evidence="2">
    <location>
        <begin position="28"/>
        <end position="251"/>
    </location>
</feature>
<dbReference type="Pfam" id="PF00497">
    <property type="entry name" value="SBP_bac_3"/>
    <property type="match status" value="1"/>
</dbReference>
<keyword evidence="4" id="KW-1185">Reference proteome</keyword>
<reference evidence="3 4" key="1">
    <citation type="submission" date="2022-08" db="EMBL/GenBank/DDBJ databases">
        <title>Genome Sequence of the sulphate-reducing bacterium, Pseudodesulfovibrio sp. SYK.</title>
        <authorList>
            <person name="Kondo R."/>
            <person name="Kataoka T."/>
        </authorList>
    </citation>
    <scope>NUCLEOTIDE SEQUENCE [LARGE SCALE GENOMIC DNA]</scope>
    <source>
        <strain evidence="3 4">SYK</strain>
    </source>
</reference>
<evidence type="ECO:0000313" key="4">
    <source>
        <dbReference type="Proteomes" id="UP001317742"/>
    </source>
</evidence>
<sequence length="264" mass="29696">MNFLLVRIVYCVFFVVLLTGISANAGQPLAFGVDDRDWAGHYQWANGALVGIDADVLRTVANKLGYSIVFMPLPWPRVMLMAKEKSIDGVLDLAPTVQRKEFLSYVSTPISMESTVFWVKRGSSYHYSGAFDSSMRIGLMHGSDWSDRFAREGMPTVEVFYSYQAVFNSLIAGRIDAFGGYLAPTQDQVRRLGFVGKVEPSEPMLHGLSYSIAFTQKGEHIRLAKTFSDALKVFYKSAEYDRLLEQYGGVDIRPWLKSKEGRVR</sequence>
<dbReference type="InterPro" id="IPR001638">
    <property type="entry name" value="Solute-binding_3/MltF_N"/>
</dbReference>
<evidence type="ECO:0000259" key="2">
    <source>
        <dbReference type="SMART" id="SM00062"/>
    </source>
</evidence>
<name>A0ABN6S4U2_9BACT</name>
<dbReference type="EMBL" id="AP026709">
    <property type="protein sequence ID" value="BDQ37367.1"/>
    <property type="molecule type" value="Genomic_DNA"/>
</dbReference>
<proteinExistence type="predicted"/>
<protein>
    <recommendedName>
        <fullName evidence="2">Solute-binding protein family 3/N-terminal domain-containing protein</fullName>
    </recommendedName>
</protein>